<evidence type="ECO:0000313" key="2">
    <source>
        <dbReference type="EMBL" id="CAK9064761.1"/>
    </source>
</evidence>
<dbReference type="Proteomes" id="UP001642484">
    <property type="component" value="Unassembled WGS sequence"/>
</dbReference>
<feature type="non-terminal residue" evidence="2">
    <location>
        <position position="120"/>
    </location>
</feature>
<sequence>AFCKLLGLGPRRFEKLKKSVKSADPVPFDRRFIVGAKLRRVSESRQIAHEYLEELYATIAEAMPEVSEPGIVRQMSFRRRRGKRPKLASRQSKIANDKKGVMRLLPPGTFGEYLDLLKAR</sequence>
<organism evidence="2 3">
    <name type="scientific">Durusdinium trenchii</name>
    <dbReference type="NCBI Taxonomy" id="1381693"/>
    <lineage>
        <taxon>Eukaryota</taxon>
        <taxon>Sar</taxon>
        <taxon>Alveolata</taxon>
        <taxon>Dinophyceae</taxon>
        <taxon>Suessiales</taxon>
        <taxon>Symbiodiniaceae</taxon>
        <taxon>Durusdinium</taxon>
    </lineage>
</organism>
<comment type="caution">
    <text evidence="2">The sequence shown here is derived from an EMBL/GenBank/DDBJ whole genome shotgun (WGS) entry which is preliminary data.</text>
</comment>
<evidence type="ECO:0000313" key="3">
    <source>
        <dbReference type="Proteomes" id="UP001642484"/>
    </source>
</evidence>
<feature type="non-terminal residue" evidence="2">
    <location>
        <position position="1"/>
    </location>
</feature>
<accession>A0ABP0NMP9</accession>
<gene>
    <name evidence="1" type="ORF">CCMP2556_LOCUS31820</name>
    <name evidence="2" type="ORF">CCMP2556_LOCUS31825</name>
</gene>
<name>A0ABP0NMP9_9DINO</name>
<proteinExistence type="predicted"/>
<protein>
    <submittedName>
        <fullName evidence="2">Uncharacterized protein</fullName>
    </submittedName>
</protein>
<reference evidence="2 3" key="1">
    <citation type="submission" date="2024-02" db="EMBL/GenBank/DDBJ databases">
        <authorList>
            <person name="Chen Y."/>
            <person name="Shah S."/>
            <person name="Dougan E. K."/>
            <person name="Thang M."/>
            <person name="Chan C."/>
        </authorList>
    </citation>
    <scope>NUCLEOTIDE SEQUENCE [LARGE SCALE GENOMIC DNA]</scope>
</reference>
<dbReference type="EMBL" id="CAXAMN010021946">
    <property type="protein sequence ID" value="CAK9064756.1"/>
    <property type="molecule type" value="Genomic_DNA"/>
</dbReference>
<evidence type="ECO:0000313" key="1">
    <source>
        <dbReference type="EMBL" id="CAK9064756.1"/>
    </source>
</evidence>
<dbReference type="EMBL" id="CAXAMN010021948">
    <property type="protein sequence ID" value="CAK9064761.1"/>
    <property type="molecule type" value="Genomic_DNA"/>
</dbReference>
<keyword evidence="3" id="KW-1185">Reference proteome</keyword>